<dbReference type="NCBIfam" id="TIGR03534">
    <property type="entry name" value="RF_mod_PrmC"/>
    <property type="match status" value="1"/>
</dbReference>
<dbReference type="InterPro" id="IPR040758">
    <property type="entry name" value="PrmC_N"/>
</dbReference>
<dbReference type="GO" id="GO:0032259">
    <property type="term" value="P:methylation"/>
    <property type="evidence" value="ECO:0007669"/>
    <property type="project" value="UniProtKB-KW"/>
</dbReference>
<evidence type="ECO:0000313" key="8">
    <source>
        <dbReference type="EMBL" id="TQJ13906.1"/>
    </source>
</evidence>
<comment type="caution">
    <text evidence="8">The sequence shown here is derived from an EMBL/GenBank/DDBJ whole genome shotgun (WGS) entry which is preliminary data.</text>
</comment>
<dbReference type="InterPro" id="IPR050320">
    <property type="entry name" value="N5-glutamine_MTase"/>
</dbReference>
<dbReference type="InterPro" id="IPR019874">
    <property type="entry name" value="RF_methyltr_PrmC"/>
</dbReference>
<dbReference type="Gene3D" id="3.40.50.150">
    <property type="entry name" value="Vaccinia Virus protein VP39"/>
    <property type="match status" value="1"/>
</dbReference>
<reference evidence="8 9" key="1">
    <citation type="submission" date="2019-06" db="EMBL/GenBank/DDBJ databases">
        <title>Sequencing the genomes of 1000 actinobacteria strains.</title>
        <authorList>
            <person name="Klenk H.-P."/>
        </authorList>
    </citation>
    <scope>NUCLEOTIDE SEQUENCE [LARGE SCALE GENOMIC DNA]</scope>
    <source>
        <strain evidence="8 9">DSM 19828</strain>
    </source>
</reference>
<keyword evidence="4" id="KW-0949">S-adenosyl-L-methionine</keyword>
<dbReference type="CDD" id="cd02440">
    <property type="entry name" value="AdoMet_MTases"/>
    <property type="match status" value="1"/>
</dbReference>
<dbReference type="GO" id="GO:0003676">
    <property type="term" value="F:nucleic acid binding"/>
    <property type="evidence" value="ECO:0007669"/>
    <property type="project" value="InterPro"/>
</dbReference>
<gene>
    <name evidence="8" type="ORF">FB459_1343</name>
</gene>
<protein>
    <recommendedName>
        <fullName evidence="1">peptide chain release factor N(5)-glutamine methyltransferase</fullName>
        <ecNumber evidence="1">2.1.1.297</ecNumber>
    </recommendedName>
</protein>
<evidence type="ECO:0000259" key="6">
    <source>
        <dbReference type="Pfam" id="PF05175"/>
    </source>
</evidence>
<dbReference type="Pfam" id="PF17827">
    <property type="entry name" value="PrmC_N"/>
    <property type="match status" value="1"/>
</dbReference>
<evidence type="ECO:0000256" key="1">
    <source>
        <dbReference type="ARBA" id="ARBA00012771"/>
    </source>
</evidence>
<name>A0A542EF75_9MICO</name>
<evidence type="ECO:0000259" key="7">
    <source>
        <dbReference type="Pfam" id="PF17827"/>
    </source>
</evidence>
<dbReference type="RefSeq" id="WP_129624772.1">
    <property type="nucleotide sequence ID" value="NZ_BAABCI010000002.1"/>
</dbReference>
<evidence type="ECO:0000256" key="2">
    <source>
        <dbReference type="ARBA" id="ARBA00022603"/>
    </source>
</evidence>
<dbReference type="Proteomes" id="UP000320806">
    <property type="component" value="Unassembled WGS sequence"/>
</dbReference>
<accession>A0A542EF75</accession>
<evidence type="ECO:0000313" key="9">
    <source>
        <dbReference type="Proteomes" id="UP000320806"/>
    </source>
</evidence>
<dbReference type="PANTHER" id="PTHR18895">
    <property type="entry name" value="HEMK METHYLTRANSFERASE"/>
    <property type="match status" value="1"/>
</dbReference>
<keyword evidence="3 8" id="KW-0808">Transferase</keyword>
<keyword evidence="9" id="KW-1185">Reference proteome</keyword>
<evidence type="ECO:0000256" key="3">
    <source>
        <dbReference type="ARBA" id="ARBA00022679"/>
    </source>
</evidence>
<proteinExistence type="predicted"/>
<organism evidence="8 9">
    <name type="scientific">Yimella lutea</name>
    <dbReference type="NCBI Taxonomy" id="587872"/>
    <lineage>
        <taxon>Bacteria</taxon>
        <taxon>Bacillati</taxon>
        <taxon>Actinomycetota</taxon>
        <taxon>Actinomycetes</taxon>
        <taxon>Micrococcales</taxon>
        <taxon>Dermacoccaceae</taxon>
        <taxon>Yimella</taxon>
    </lineage>
</organism>
<dbReference type="EMBL" id="VFMO01000001">
    <property type="protein sequence ID" value="TQJ13906.1"/>
    <property type="molecule type" value="Genomic_DNA"/>
</dbReference>
<dbReference type="EC" id="2.1.1.297" evidence="1"/>
<dbReference type="NCBIfam" id="TIGR00536">
    <property type="entry name" value="hemK_fam"/>
    <property type="match status" value="1"/>
</dbReference>
<dbReference type="PROSITE" id="PS00092">
    <property type="entry name" value="N6_MTASE"/>
    <property type="match status" value="1"/>
</dbReference>
<dbReference type="PANTHER" id="PTHR18895:SF74">
    <property type="entry name" value="MTRF1L RELEASE FACTOR GLUTAMINE METHYLTRANSFERASE"/>
    <property type="match status" value="1"/>
</dbReference>
<feature type="domain" description="Methyltransferase small" evidence="6">
    <location>
        <begin position="111"/>
        <end position="191"/>
    </location>
</feature>
<dbReference type="InterPro" id="IPR004556">
    <property type="entry name" value="HemK-like"/>
</dbReference>
<dbReference type="AlphaFoldDB" id="A0A542EF75"/>
<evidence type="ECO:0000256" key="5">
    <source>
        <dbReference type="ARBA" id="ARBA00048391"/>
    </source>
</evidence>
<feature type="domain" description="Release factor glutamine methyltransferase N-terminal" evidence="7">
    <location>
        <begin position="7"/>
        <end position="78"/>
    </location>
</feature>
<evidence type="ECO:0000256" key="4">
    <source>
        <dbReference type="ARBA" id="ARBA00022691"/>
    </source>
</evidence>
<dbReference type="Gene3D" id="1.10.8.10">
    <property type="entry name" value="DNA helicase RuvA subunit, C-terminal domain"/>
    <property type="match status" value="1"/>
</dbReference>
<dbReference type="InterPro" id="IPR002052">
    <property type="entry name" value="DNA_methylase_N6_adenine_CS"/>
</dbReference>
<dbReference type="InterPro" id="IPR029063">
    <property type="entry name" value="SAM-dependent_MTases_sf"/>
</dbReference>
<dbReference type="InterPro" id="IPR007848">
    <property type="entry name" value="Small_mtfrase_dom"/>
</dbReference>
<keyword evidence="2 8" id="KW-0489">Methyltransferase</keyword>
<sequence length="283" mass="30584">MSELRSILRAAAERLAGSGIASPSADACLLLEHAWGKTGEQLRRAALMGDVLPDEVATRYEALVDERAARVPLQHLTGRAHFRHLELRVGPGVFVPRPETELIVDLGLAHAPHGGVLVDLCTGAAPIPLAVKQERPDLSVHAIELSEHAYAWAAANRDRLALDVEIVNGPAQHAFPDLLGQVDVVLSNPPYIPVGMVPIDPEVRDHDPEIALYGGSHDGLRIPLEVADRAFDLLRPGGVLIMEHAETQGDSLPGALSRRGWVETRDEADLTGRPRFAMARRPA</sequence>
<dbReference type="SUPFAM" id="SSF53335">
    <property type="entry name" value="S-adenosyl-L-methionine-dependent methyltransferases"/>
    <property type="match status" value="1"/>
</dbReference>
<dbReference type="Pfam" id="PF05175">
    <property type="entry name" value="MTS"/>
    <property type="match status" value="1"/>
</dbReference>
<dbReference type="OrthoDB" id="9800643at2"/>
<dbReference type="GO" id="GO:0102559">
    <property type="term" value="F:peptide chain release factor N(5)-glutamine methyltransferase activity"/>
    <property type="evidence" value="ECO:0007669"/>
    <property type="project" value="UniProtKB-EC"/>
</dbReference>
<comment type="catalytic activity">
    <reaction evidence="5">
        <text>L-glutaminyl-[peptide chain release factor] + S-adenosyl-L-methionine = N(5)-methyl-L-glutaminyl-[peptide chain release factor] + S-adenosyl-L-homocysteine + H(+)</text>
        <dbReference type="Rhea" id="RHEA:42896"/>
        <dbReference type="Rhea" id="RHEA-COMP:10271"/>
        <dbReference type="Rhea" id="RHEA-COMP:10272"/>
        <dbReference type="ChEBI" id="CHEBI:15378"/>
        <dbReference type="ChEBI" id="CHEBI:30011"/>
        <dbReference type="ChEBI" id="CHEBI:57856"/>
        <dbReference type="ChEBI" id="CHEBI:59789"/>
        <dbReference type="ChEBI" id="CHEBI:61891"/>
        <dbReference type="EC" id="2.1.1.297"/>
    </reaction>
</comment>